<dbReference type="EMBL" id="LTAI01000432">
    <property type="protein sequence ID" value="ORD98811.1"/>
    <property type="molecule type" value="Genomic_DNA"/>
</dbReference>
<dbReference type="AlphaFoldDB" id="A0A1X0QGA8"/>
<dbReference type="VEuPathDB" id="MicrosporidiaDB:A0H76_1891"/>
<dbReference type="InterPro" id="IPR036397">
    <property type="entry name" value="RNaseH_sf"/>
</dbReference>
<protein>
    <submittedName>
        <fullName evidence="1">TCB1</fullName>
    </submittedName>
</protein>
<evidence type="ECO:0000313" key="2">
    <source>
        <dbReference type="Proteomes" id="UP000192501"/>
    </source>
</evidence>
<accession>A0A1X0QGA8</accession>
<organism evidence="1 2">
    <name type="scientific">Hepatospora eriocheir</name>
    <dbReference type="NCBI Taxonomy" id="1081669"/>
    <lineage>
        <taxon>Eukaryota</taxon>
        <taxon>Fungi</taxon>
        <taxon>Fungi incertae sedis</taxon>
        <taxon>Microsporidia</taxon>
        <taxon>Hepatosporidae</taxon>
        <taxon>Hepatospora</taxon>
    </lineage>
</organism>
<dbReference type="GO" id="GO:0003676">
    <property type="term" value="F:nucleic acid binding"/>
    <property type="evidence" value="ECO:0007669"/>
    <property type="project" value="InterPro"/>
</dbReference>
<sequence length="91" mass="10376">MKDETLKKIFFSDEVKLKFFTGDGARYVRYYPGERHNSKNIVPIVKHGGKCVMVYGSISYQGVGRLVFIKNTMIGAVYKQILAKKIKIVSQ</sequence>
<name>A0A1X0QGA8_9MICR</name>
<dbReference type="Proteomes" id="UP000192501">
    <property type="component" value="Unassembled WGS sequence"/>
</dbReference>
<gene>
    <name evidence="1" type="primary">TCB1</name>
    <name evidence="1" type="ORF">A0H76_1891</name>
</gene>
<reference evidence="1 2" key="1">
    <citation type="journal article" date="2017" name="Environ. Microbiol.">
        <title>Decay of the glycolytic pathway and adaptation to intranuclear parasitism within Enterocytozoonidae microsporidia.</title>
        <authorList>
            <person name="Wiredu Boakye D."/>
            <person name="Jaroenlak P."/>
            <person name="Prachumwat A."/>
            <person name="Williams T.A."/>
            <person name="Bateman K.S."/>
            <person name="Itsathitphaisarn O."/>
            <person name="Sritunyalucksana K."/>
            <person name="Paszkiewicz K.H."/>
            <person name="Moore K.A."/>
            <person name="Stentiford G.D."/>
            <person name="Williams B.A."/>
        </authorList>
    </citation>
    <scope>NUCLEOTIDE SEQUENCE [LARGE SCALE GENOMIC DNA]</scope>
    <source>
        <strain evidence="2">canceri</strain>
    </source>
</reference>
<comment type="caution">
    <text evidence="1">The sequence shown here is derived from an EMBL/GenBank/DDBJ whole genome shotgun (WGS) entry which is preliminary data.</text>
</comment>
<evidence type="ECO:0000313" key="1">
    <source>
        <dbReference type="EMBL" id="ORD98811.1"/>
    </source>
</evidence>
<proteinExistence type="predicted"/>
<dbReference type="Gene3D" id="3.30.420.10">
    <property type="entry name" value="Ribonuclease H-like superfamily/Ribonuclease H"/>
    <property type="match status" value="1"/>
</dbReference>
<dbReference type="VEuPathDB" id="MicrosporidiaDB:HERIO_1572"/>